<dbReference type="EMBL" id="JOPB01000002">
    <property type="protein sequence ID" value="OUI79208.1"/>
    <property type="molecule type" value="Genomic_DNA"/>
</dbReference>
<gene>
    <name evidence="1" type="ORF">HK18_04820</name>
</gene>
<accession>A0A251ZX08</accession>
<dbReference type="Proteomes" id="UP000194946">
    <property type="component" value="Unassembled WGS sequence"/>
</dbReference>
<sequence>MANAQTEVSDTIIQKAAEALKPALCHNNLSKIIQIAQDCYQNTQDATINKTNQCVIEDFTVSGLV</sequence>
<protein>
    <submittedName>
        <fullName evidence="1">Uncharacterized protein</fullName>
    </submittedName>
</protein>
<proteinExistence type="predicted"/>
<reference evidence="2" key="1">
    <citation type="submission" date="2014-06" db="EMBL/GenBank/DDBJ databases">
        <authorList>
            <person name="Winans N.J."/>
            <person name="Newell P.D."/>
            <person name="Douglas A.E."/>
        </authorList>
    </citation>
    <scope>NUCLEOTIDE SEQUENCE [LARGE SCALE GENOMIC DNA]</scope>
    <source>
        <strain evidence="2">DmL_052</strain>
    </source>
</reference>
<evidence type="ECO:0000313" key="1">
    <source>
        <dbReference type="EMBL" id="OUI79208.1"/>
    </source>
</evidence>
<dbReference type="AlphaFoldDB" id="A0A251ZX08"/>
<evidence type="ECO:0000313" key="2">
    <source>
        <dbReference type="Proteomes" id="UP000194946"/>
    </source>
</evidence>
<organism evidence="1 2">
    <name type="scientific">Commensalibacter intestini</name>
    <dbReference type="NCBI Taxonomy" id="479936"/>
    <lineage>
        <taxon>Bacteria</taxon>
        <taxon>Pseudomonadati</taxon>
        <taxon>Pseudomonadota</taxon>
        <taxon>Alphaproteobacteria</taxon>
        <taxon>Acetobacterales</taxon>
        <taxon>Acetobacteraceae</taxon>
    </lineage>
</organism>
<comment type="caution">
    <text evidence="1">The sequence shown here is derived from an EMBL/GenBank/DDBJ whole genome shotgun (WGS) entry which is preliminary data.</text>
</comment>
<keyword evidence="2" id="KW-1185">Reference proteome</keyword>
<name>A0A251ZX08_9PROT</name>